<dbReference type="Proteomes" id="UP000186112">
    <property type="component" value="Unassembled WGS sequence"/>
</dbReference>
<proteinExistence type="predicted"/>
<evidence type="ECO:0000313" key="2">
    <source>
        <dbReference type="EMBL" id="OLS02721.1"/>
    </source>
</evidence>
<dbReference type="RefSeq" id="WP_075726331.1">
    <property type="nucleotide sequence ID" value="NZ_LTDM01000020.1"/>
</dbReference>
<dbReference type="PROSITE" id="PS50889">
    <property type="entry name" value="S4"/>
    <property type="match status" value="1"/>
</dbReference>
<dbReference type="OrthoDB" id="9811532at2"/>
<dbReference type="GO" id="GO:0003723">
    <property type="term" value="F:RNA binding"/>
    <property type="evidence" value="ECO:0007669"/>
    <property type="project" value="UniProtKB-KW"/>
</dbReference>
<dbReference type="InterPro" id="IPR036986">
    <property type="entry name" value="S4_RNA-bd_sf"/>
</dbReference>
<gene>
    <name evidence="2" type="ORF">TICRE_13120</name>
</gene>
<keyword evidence="1" id="KW-0694">RNA-binding</keyword>
<dbReference type="CDD" id="cd00165">
    <property type="entry name" value="S4"/>
    <property type="match status" value="1"/>
</dbReference>
<sequence>MKEIKIDTEFIKLDQFLKLAGIAGTGGHAKILISEGEVLVNGQSCTMRGKKLRKDDLVKIDGKSFKIIQD</sequence>
<dbReference type="NCBIfam" id="TIGR02988">
    <property type="entry name" value="YaaA_near_RecF"/>
    <property type="match status" value="1"/>
</dbReference>
<reference evidence="2 3" key="1">
    <citation type="submission" date="2016-02" db="EMBL/GenBank/DDBJ databases">
        <title>Genome sequence of Tissierella creatinophila DSM 6911.</title>
        <authorList>
            <person name="Poehlein A."/>
            <person name="Daniel R."/>
        </authorList>
    </citation>
    <scope>NUCLEOTIDE SEQUENCE [LARGE SCALE GENOMIC DNA]</scope>
    <source>
        <strain evidence="2 3">DSM 6911</strain>
    </source>
</reference>
<name>A0A1U7M607_TISCR</name>
<dbReference type="EMBL" id="LTDM01000020">
    <property type="protein sequence ID" value="OLS02721.1"/>
    <property type="molecule type" value="Genomic_DNA"/>
</dbReference>
<dbReference type="Gene3D" id="3.10.290.10">
    <property type="entry name" value="RNA-binding S4 domain"/>
    <property type="match status" value="1"/>
</dbReference>
<dbReference type="Pfam" id="PF13275">
    <property type="entry name" value="S4_2"/>
    <property type="match status" value="1"/>
</dbReference>
<evidence type="ECO:0000313" key="3">
    <source>
        <dbReference type="Proteomes" id="UP000186112"/>
    </source>
</evidence>
<comment type="caution">
    <text evidence="2">The sequence shown here is derived from an EMBL/GenBank/DDBJ whole genome shotgun (WGS) entry which is preliminary data.</text>
</comment>
<dbReference type="AlphaFoldDB" id="A0A1U7M607"/>
<evidence type="ECO:0000256" key="1">
    <source>
        <dbReference type="PROSITE-ProRule" id="PRU00182"/>
    </source>
</evidence>
<keyword evidence="3" id="KW-1185">Reference proteome</keyword>
<dbReference type="SUPFAM" id="SSF55174">
    <property type="entry name" value="Alpha-L RNA-binding motif"/>
    <property type="match status" value="1"/>
</dbReference>
<organism evidence="2 3">
    <name type="scientific">Tissierella creatinophila DSM 6911</name>
    <dbReference type="NCBI Taxonomy" id="1123403"/>
    <lineage>
        <taxon>Bacteria</taxon>
        <taxon>Bacillati</taxon>
        <taxon>Bacillota</taxon>
        <taxon>Tissierellia</taxon>
        <taxon>Tissierellales</taxon>
        <taxon>Tissierellaceae</taxon>
        <taxon>Tissierella</taxon>
    </lineage>
</organism>
<accession>A0A1U7M607</accession>
<protein>
    <submittedName>
        <fullName evidence="2">Ribosome-associated protein</fullName>
    </submittedName>
</protein>
<dbReference type="InterPro" id="IPR014330">
    <property type="entry name" value="RNA-bd_S4-rel_YaaA"/>
</dbReference>